<dbReference type="Pfam" id="PF05448">
    <property type="entry name" value="AXE1"/>
    <property type="match status" value="1"/>
</dbReference>
<dbReference type="SUPFAM" id="SSF53474">
    <property type="entry name" value="alpha/beta-Hydrolases"/>
    <property type="match status" value="1"/>
</dbReference>
<organism evidence="2 3">
    <name type="scientific">Streptomyces tremellae</name>
    <dbReference type="NCBI Taxonomy" id="1124239"/>
    <lineage>
        <taxon>Bacteria</taxon>
        <taxon>Bacillati</taxon>
        <taxon>Actinomycetota</taxon>
        <taxon>Actinomycetes</taxon>
        <taxon>Kitasatosporales</taxon>
        <taxon>Streptomycetaceae</taxon>
        <taxon>Streptomyces</taxon>
    </lineage>
</organism>
<dbReference type="InterPro" id="IPR008391">
    <property type="entry name" value="AXE1_dom"/>
</dbReference>
<reference evidence="3" key="1">
    <citation type="journal article" date="2019" name="Int. J. Syst. Evol. Microbiol.">
        <title>The Global Catalogue of Microorganisms (GCM) 10K type strain sequencing project: providing services to taxonomists for standard genome sequencing and annotation.</title>
        <authorList>
            <consortium name="The Broad Institute Genomics Platform"/>
            <consortium name="The Broad Institute Genome Sequencing Center for Infectious Disease"/>
            <person name="Wu L."/>
            <person name="Ma J."/>
        </authorList>
    </citation>
    <scope>NUCLEOTIDE SEQUENCE [LARGE SCALE GENOMIC DNA]</scope>
    <source>
        <strain evidence="3">JCM 30846</strain>
    </source>
</reference>
<accession>A0ABP7E6Z3</accession>
<dbReference type="InterPro" id="IPR029058">
    <property type="entry name" value="AB_hydrolase_fold"/>
</dbReference>
<dbReference type="EMBL" id="BAABEP010000004">
    <property type="protein sequence ID" value="GAA3715105.1"/>
    <property type="molecule type" value="Genomic_DNA"/>
</dbReference>
<evidence type="ECO:0000313" key="2">
    <source>
        <dbReference type="EMBL" id="GAA3715105.1"/>
    </source>
</evidence>
<evidence type="ECO:0000313" key="3">
    <source>
        <dbReference type="Proteomes" id="UP001499884"/>
    </source>
</evidence>
<feature type="domain" description="Acetyl xylan esterase" evidence="1">
    <location>
        <begin position="2"/>
        <end position="305"/>
    </location>
</feature>
<dbReference type="RefSeq" id="WP_345641906.1">
    <property type="nucleotide sequence ID" value="NZ_BAABEP010000004.1"/>
</dbReference>
<comment type="caution">
    <text evidence="2">The sequence shown here is derived from an EMBL/GenBank/DDBJ whole genome shotgun (WGS) entry which is preliminary data.</text>
</comment>
<keyword evidence="3" id="KW-1185">Reference proteome</keyword>
<sequence>MLSDLDLPALWEYRSGHQDPPGFDAFWHGTLAGARAAGDGAVLTPVPTALRTVDVYDAEFPGFGGHPVRGWLRLPRDRGDAPLPAVVQYHGYGSGRGGPYDDLVWASAGYAHLIMDARGQGGAHAGGATGDPVGSAPAHPGFATRGIEDKETYYYRRVFTDAVRAVDAVRGLECVDARRVAVWGNSQGGGIALAVAGLVPGLAAGFFQAPLLTDVRRALRVTGTGPYREITGYLGARRSSADAVFETLAHFDGVGFARRALAPGRFSTGLADDVCPPSTVFGAYHAYAGPKTIRAWEFNGHEAGGHEDLADALSAFGAATARGDEER</sequence>
<dbReference type="Proteomes" id="UP001499884">
    <property type="component" value="Unassembled WGS sequence"/>
</dbReference>
<dbReference type="PANTHER" id="PTHR40111:SF1">
    <property type="entry name" value="CEPHALOSPORIN-C DEACETYLASE"/>
    <property type="match status" value="1"/>
</dbReference>
<dbReference type="Gene3D" id="3.40.50.1820">
    <property type="entry name" value="alpha/beta hydrolase"/>
    <property type="match status" value="1"/>
</dbReference>
<evidence type="ECO:0000259" key="1">
    <source>
        <dbReference type="Pfam" id="PF05448"/>
    </source>
</evidence>
<protein>
    <submittedName>
        <fullName evidence="2">Acetylxylan esterase</fullName>
    </submittedName>
</protein>
<dbReference type="InterPro" id="IPR039069">
    <property type="entry name" value="CE7"/>
</dbReference>
<dbReference type="PANTHER" id="PTHR40111">
    <property type="entry name" value="CEPHALOSPORIN-C DEACETYLASE"/>
    <property type="match status" value="1"/>
</dbReference>
<gene>
    <name evidence="2" type="ORF">GCM10023082_11090</name>
</gene>
<proteinExistence type="predicted"/>
<name>A0ABP7E6Z3_9ACTN</name>